<name>A0AAV2ZRQ9_PYXAD</name>
<feature type="region of interest" description="Disordered" evidence="9">
    <location>
        <begin position="93"/>
        <end position="157"/>
    </location>
</feature>
<dbReference type="GO" id="GO:0044877">
    <property type="term" value="F:protein-containing complex binding"/>
    <property type="evidence" value="ECO:0007669"/>
    <property type="project" value="TreeGrafter"/>
</dbReference>
<evidence type="ECO:0000256" key="8">
    <source>
        <dbReference type="ARBA" id="ARBA00023303"/>
    </source>
</evidence>
<dbReference type="SUPFAM" id="SSF51206">
    <property type="entry name" value="cAMP-binding domain-like"/>
    <property type="match status" value="1"/>
</dbReference>
<sequence>MSRHSADVELSRLVPDAPPDGCRSAPAFPEPIDDLPNVPHYQAAIFPPRCIGGVLNPSFQGDGGSPALEGMAFPHPAVSIEDVDSGSVTEAFGHEESMKPPASPYKQKTLTVPMASTAPKSRKRTQSSGENADDPLDGGPEEEEVMERSASAISQSSTVITERLQELVRLFKDRTEKVKERLIDPEMSSEDESPSTSPAKKAAPPPPPPPPPPEEKKPEGAAPAVEEHYCEMLCCKFKTQPWWRRLYKYKFPSSIDPLTNLMYVLWLFFVVMAWNWNCWLIPVRWAFPYQTPTNIHYWLLMDYLCDLIYLLDIVVFQVRLQFVRGGDIIMDVITLLPLDLLYFKFGVKSILRFPRFLKYMAFFEFNNRLEAILSKAYIYRVIRTTLYLLYCLHINACFYYWASDYEGLRSTKWVYDGEGNSYIRCYYWAVKTLITIGGLPDPQTLFELWFQLLNYFMGVFAFSVMIGQMRDVVGAATAGQTYYRSCMDSTIKYMNCYRIPRSVQNRVKMWYEYTWQSQGMLDESELMVQLPDKMRLDLAIDVNYNIVSKVALFQGCDRQMIYDMLKRLRSVVYLPGDYVCKKVIYSCLLAVGGGNRRTANVVAHGFTNLFILDKKDLNDILTHYPESQKTLRRKAKKMLKNSSKPKDEGPRQKGFQHIIPPRPETPKLLKAAMAATEKMGFKGFSKLKRRLKVKTTVEPTRTSPVPPGSPVHRRSPVPAIKPDDDEPTEIVAESADNTVFIRVSPSPRGDEQILSVEVTAPEEEEDDEGRK</sequence>
<comment type="caution">
    <text evidence="11">The sequence shown here is derived from an EMBL/GenBank/DDBJ whole genome shotgun (WGS) entry which is preliminary data.</text>
</comment>
<organism evidence="11 12">
    <name type="scientific">Pyxicephalus adspersus</name>
    <name type="common">African bullfrog</name>
    <dbReference type="NCBI Taxonomy" id="30357"/>
    <lineage>
        <taxon>Eukaryota</taxon>
        <taxon>Metazoa</taxon>
        <taxon>Chordata</taxon>
        <taxon>Craniata</taxon>
        <taxon>Vertebrata</taxon>
        <taxon>Euteleostomi</taxon>
        <taxon>Amphibia</taxon>
        <taxon>Batrachia</taxon>
        <taxon>Anura</taxon>
        <taxon>Neobatrachia</taxon>
        <taxon>Ranoidea</taxon>
        <taxon>Pyxicephalidae</taxon>
        <taxon>Pyxicephalinae</taxon>
        <taxon>Pyxicephalus</taxon>
    </lineage>
</organism>
<dbReference type="FunFam" id="1.10.287.630:FF:000001">
    <property type="entry name" value="Cyclic nucleotide-gated channel alpha 3"/>
    <property type="match status" value="1"/>
</dbReference>
<dbReference type="EMBL" id="DYDO01000010">
    <property type="protein sequence ID" value="DBA16683.1"/>
    <property type="molecule type" value="Genomic_DNA"/>
</dbReference>
<evidence type="ECO:0000256" key="1">
    <source>
        <dbReference type="ARBA" id="ARBA00004141"/>
    </source>
</evidence>
<dbReference type="CDD" id="cd00038">
    <property type="entry name" value="CAP_ED"/>
    <property type="match status" value="1"/>
</dbReference>
<dbReference type="Gene3D" id="2.60.120.10">
    <property type="entry name" value="Jelly Rolls"/>
    <property type="match status" value="2"/>
</dbReference>
<keyword evidence="3 10" id="KW-0812">Transmembrane</keyword>
<dbReference type="InterPro" id="IPR018490">
    <property type="entry name" value="cNMP-bd_dom_sf"/>
</dbReference>
<dbReference type="GO" id="GO:0005222">
    <property type="term" value="F:intracellularly cAMP-activated cation channel activity"/>
    <property type="evidence" value="ECO:0007669"/>
    <property type="project" value="TreeGrafter"/>
</dbReference>
<comment type="subcellular location">
    <subcellularLocation>
        <location evidence="1">Membrane</location>
        <topology evidence="1">Multi-pass membrane protein</topology>
    </subcellularLocation>
</comment>
<keyword evidence="5" id="KW-0406">Ion transport</keyword>
<feature type="region of interest" description="Disordered" evidence="9">
    <location>
        <begin position="180"/>
        <end position="221"/>
    </location>
</feature>
<dbReference type="Proteomes" id="UP001181693">
    <property type="component" value="Unassembled WGS sequence"/>
</dbReference>
<dbReference type="PANTHER" id="PTHR45638">
    <property type="entry name" value="CYCLIC NUCLEOTIDE-GATED CATION CHANNEL SUBUNIT A"/>
    <property type="match status" value="1"/>
</dbReference>
<evidence type="ECO:0000256" key="3">
    <source>
        <dbReference type="ARBA" id="ARBA00022692"/>
    </source>
</evidence>
<dbReference type="GO" id="GO:0005223">
    <property type="term" value="F:intracellularly cGMP-activated cation channel activity"/>
    <property type="evidence" value="ECO:0007669"/>
    <property type="project" value="TreeGrafter"/>
</dbReference>
<feature type="compositionally biased region" description="Pro residues" evidence="9">
    <location>
        <begin position="203"/>
        <end position="212"/>
    </location>
</feature>
<keyword evidence="12" id="KW-1185">Reference proteome</keyword>
<evidence type="ECO:0000313" key="11">
    <source>
        <dbReference type="EMBL" id="DBA16683.1"/>
    </source>
</evidence>
<evidence type="ECO:0000256" key="5">
    <source>
        <dbReference type="ARBA" id="ARBA00023065"/>
    </source>
</evidence>
<keyword evidence="6 10" id="KW-0472">Membrane</keyword>
<reference evidence="11" key="1">
    <citation type="thesis" date="2020" institute="ProQuest LLC" country="789 East Eisenhower Parkway, Ann Arbor, MI, USA">
        <title>Comparative Genomics and Chromosome Evolution.</title>
        <authorList>
            <person name="Mudd A.B."/>
        </authorList>
    </citation>
    <scope>NUCLEOTIDE SEQUENCE</scope>
    <source>
        <strain evidence="11">1538</strain>
        <tissue evidence="11">Blood</tissue>
    </source>
</reference>
<protein>
    <submittedName>
        <fullName evidence="11">Uncharacterized protein</fullName>
    </submittedName>
</protein>
<evidence type="ECO:0000256" key="6">
    <source>
        <dbReference type="ARBA" id="ARBA00023136"/>
    </source>
</evidence>
<feature type="transmembrane region" description="Helical" evidence="10">
    <location>
        <begin position="448"/>
        <end position="466"/>
    </location>
</feature>
<feature type="region of interest" description="Disordered" evidence="9">
    <location>
        <begin position="633"/>
        <end position="663"/>
    </location>
</feature>
<dbReference type="GO" id="GO:0001750">
    <property type="term" value="C:photoreceptor outer segment"/>
    <property type="evidence" value="ECO:0007669"/>
    <property type="project" value="TreeGrafter"/>
</dbReference>
<feature type="transmembrane region" description="Helical" evidence="10">
    <location>
        <begin position="328"/>
        <end position="347"/>
    </location>
</feature>
<feature type="transmembrane region" description="Helical" evidence="10">
    <location>
        <begin position="295"/>
        <end position="316"/>
    </location>
</feature>
<keyword evidence="4 10" id="KW-1133">Transmembrane helix</keyword>
<dbReference type="GO" id="GO:0030553">
    <property type="term" value="F:cGMP binding"/>
    <property type="evidence" value="ECO:0007669"/>
    <property type="project" value="TreeGrafter"/>
</dbReference>
<dbReference type="AlphaFoldDB" id="A0AAV2ZRQ9"/>
<gene>
    <name evidence="11" type="ORF">GDO54_002230</name>
</gene>
<dbReference type="InterPro" id="IPR014710">
    <property type="entry name" value="RmlC-like_jellyroll"/>
</dbReference>
<feature type="compositionally biased region" description="Basic and acidic residues" evidence="9">
    <location>
        <begin position="1"/>
        <end position="10"/>
    </location>
</feature>
<dbReference type="GO" id="GO:0005886">
    <property type="term" value="C:plasma membrane"/>
    <property type="evidence" value="ECO:0007669"/>
    <property type="project" value="TreeGrafter"/>
</dbReference>
<dbReference type="PANTHER" id="PTHR45638:SF16">
    <property type="entry name" value="CYCLIC NUCLEOTIDE-GATED CATION CHANNEL BETA-1"/>
    <property type="match status" value="1"/>
</dbReference>
<dbReference type="InterPro" id="IPR000595">
    <property type="entry name" value="cNMP-bd_dom"/>
</dbReference>
<dbReference type="GO" id="GO:0017071">
    <property type="term" value="C:intracellular cyclic nucleotide activated cation channel complex"/>
    <property type="evidence" value="ECO:0007669"/>
    <property type="project" value="TreeGrafter"/>
</dbReference>
<evidence type="ECO:0000313" key="12">
    <source>
        <dbReference type="Proteomes" id="UP001181693"/>
    </source>
</evidence>
<feature type="region of interest" description="Disordered" evidence="9">
    <location>
        <begin position="742"/>
        <end position="771"/>
    </location>
</feature>
<feature type="transmembrane region" description="Helical" evidence="10">
    <location>
        <begin position="384"/>
        <end position="402"/>
    </location>
</feature>
<accession>A0AAV2ZRQ9</accession>
<dbReference type="GO" id="GO:0001895">
    <property type="term" value="P:retina homeostasis"/>
    <property type="evidence" value="ECO:0007669"/>
    <property type="project" value="TreeGrafter"/>
</dbReference>
<keyword evidence="8" id="KW-0407">Ion channel</keyword>
<evidence type="ECO:0000256" key="10">
    <source>
        <dbReference type="SAM" id="Phobius"/>
    </source>
</evidence>
<feature type="region of interest" description="Disordered" evidence="9">
    <location>
        <begin position="696"/>
        <end position="727"/>
    </location>
</feature>
<feature type="compositionally biased region" description="Acidic residues" evidence="9">
    <location>
        <begin position="131"/>
        <end position="145"/>
    </location>
</feature>
<feature type="region of interest" description="Disordered" evidence="9">
    <location>
        <begin position="1"/>
        <end position="33"/>
    </location>
</feature>
<dbReference type="SUPFAM" id="SSF81324">
    <property type="entry name" value="Voltage-gated potassium channels"/>
    <property type="match status" value="1"/>
</dbReference>
<dbReference type="Gene3D" id="1.10.287.70">
    <property type="match status" value="1"/>
</dbReference>
<dbReference type="Gene3D" id="1.10.287.630">
    <property type="entry name" value="Helix hairpin bin"/>
    <property type="match status" value="1"/>
</dbReference>
<proteinExistence type="predicted"/>
<evidence type="ECO:0000256" key="9">
    <source>
        <dbReference type="SAM" id="MobiDB-lite"/>
    </source>
</evidence>
<evidence type="ECO:0000256" key="4">
    <source>
        <dbReference type="ARBA" id="ARBA00022989"/>
    </source>
</evidence>
<feature type="compositionally biased region" description="Acidic residues" evidence="9">
    <location>
        <begin position="760"/>
        <end position="771"/>
    </location>
</feature>
<keyword evidence="7" id="KW-1071">Ligand-gated ion channel</keyword>
<feature type="transmembrane region" description="Helical" evidence="10">
    <location>
        <begin position="261"/>
        <end position="283"/>
    </location>
</feature>
<evidence type="ECO:0000256" key="7">
    <source>
        <dbReference type="ARBA" id="ARBA00023286"/>
    </source>
</evidence>
<dbReference type="InterPro" id="IPR050866">
    <property type="entry name" value="CNG_cation_channel"/>
</dbReference>
<keyword evidence="2" id="KW-0813">Transport</keyword>
<dbReference type="FunFam" id="1.10.287.70:FF:000072">
    <property type="entry name" value="Cyclic nucleotide gated channel beta 3"/>
    <property type="match status" value="1"/>
</dbReference>
<evidence type="ECO:0000256" key="2">
    <source>
        <dbReference type="ARBA" id="ARBA00022448"/>
    </source>
</evidence>